<dbReference type="Gene3D" id="1.10.10.10">
    <property type="entry name" value="Winged helix-like DNA-binding domain superfamily/Winged helix DNA-binding domain"/>
    <property type="match status" value="1"/>
</dbReference>
<keyword evidence="3" id="KW-1185">Reference proteome</keyword>
<name>A0A0F5K4H3_9BURK</name>
<evidence type="ECO:0000313" key="2">
    <source>
        <dbReference type="EMBL" id="KKB64998.1"/>
    </source>
</evidence>
<dbReference type="OrthoDB" id="3215377at2"/>
<dbReference type="InterPro" id="IPR000835">
    <property type="entry name" value="HTH_MarR-typ"/>
</dbReference>
<dbReference type="RefSeq" id="WP_046152122.1">
    <property type="nucleotide sequence ID" value="NZ_CADFGU010000004.1"/>
</dbReference>
<protein>
    <submittedName>
        <fullName evidence="2">MarR family transcriptional regulator</fullName>
    </submittedName>
</protein>
<dbReference type="InterPro" id="IPR036388">
    <property type="entry name" value="WH-like_DNA-bd_sf"/>
</dbReference>
<proteinExistence type="predicted"/>
<dbReference type="PROSITE" id="PS50995">
    <property type="entry name" value="HTH_MARR_2"/>
    <property type="match status" value="1"/>
</dbReference>
<accession>A0A0F5K4H3</accession>
<comment type="caution">
    <text evidence="2">The sequence shown here is derived from an EMBL/GenBank/DDBJ whole genome shotgun (WGS) entry which is preliminary data.</text>
</comment>
<dbReference type="InterPro" id="IPR036390">
    <property type="entry name" value="WH_DNA-bd_sf"/>
</dbReference>
<dbReference type="InterPro" id="IPR052526">
    <property type="entry name" value="HTH-type_Bedaq_tolerance"/>
</dbReference>
<evidence type="ECO:0000313" key="3">
    <source>
        <dbReference type="Proteomes" id="UP000033618"/>
    </source>
</evidence>
<dbReference type="PANTHER" id="PTHR39515:SF2">
    <property type="entry name" value="HTH-TYPE TRANSCRIPTIONAL REGULATOR RV0880"/>
    <property type="match status" value="1"/>
</dbReference>
<gene>
    <name evidence="2" type="ORF">WM40_03385</name>
</gene>
<dbReference type="Proteomes" id="UP000033618">
    <property type="component" value="Unassembled WGS sequence"/>
</dbReference>
<organism evidence="2 3">
    <name type="scientific">Robbsia andropogonis</name>
    <dbReference type="NCBI Taxonomy" id="28092"/>
    <lineage>
        <taxon>Bacteria</taxon>
        <taxon>Pseudomonadati</taxon>
        <taxon>Pseudomonadota</taxon>
        <taxon>Betaproteobacteria</taxon>
        <taxon>Burkholderiales</taxon>
        <taxon>Burkholderiaceae</taxon>
        <taxon>Robbsia</taxon>
    </lineage>
</organism>
<dbReference type="STRING" id="28092.WM40_03385"/>
<dbReference type="EMBL" id="LAQU01000002">
    <property type="protein sequence ID" value="KKB64998.1"/>
    <property type="molecule type" value="Genomic_DNA"/>
</dbReference>
<evidence type="ECO:0000259" key="1">
    <source>
        <dbReference type="PROSITE" id="PS50995"/>
    </source>
</evidence>
<dbReference type="SMART" id="SM00347">
    <property type="entry name" value="HTH_MARR"/>
    <property type="match status" value="1"/>
</dbReference>
<sequence length="154" mass="17376">MDIPPSSPDAFAFRLAEDVRTLTGKLKRRLREQADPGDFTPSQKTVLLRLEKDEPIPLSQLARNVGIRSQSMGEVITALEAAGQVSRRPDPNDGRQTLLTLTDACRQRMQSGRATRQDWLFRQIQEALSIDEQRQLADAVELIRRLVEHRSSGT</sequence>
<dbReference type="PATRIC" id="fig|28092.6.peg.806"/>
<dbReference type="Pfam" id="PF01047">
    <property type="entry name" value="MarR"/>
    <property type="match status" value="1"/>
</dbReference>
<dbReference type="SUPFAM" id="SSF46785">
    <property type="entry name" value="Winged helix' DNA-binding domain"/>
    <property type="match status" value="1"/>
</dbReference>
<dbReference type="AlphaFoldDB" id="A0A0F5K4H3"/>
<dbReference type="PANTHER" id="PTHR39515">
    <property type="entry name" value="CONSERVED PROTEIN"/>
    <property type="match status" value="1"/>
</dbReference>
<dbReference type="GO" id="GO:0003700">
    <property type="term" value="F:DNA-binding transcription factor activity"/>
    <property type="evidence" value="ECO:0007669"/>
    <property type="project" value="InterPro"/>
</dbReference>
<reference evidence="2 3" key="1">
    <citation type="submission" date="2015-03" db="EMBL/GenBank/DDBJ databases">
        <title>Draft Genome Sequence of Burkholderia andropogonis type strain ICMP2807, isolated from Sorghum bicolor.</title>
        <authorList>
            <person name="Lopes-Santos L."/>
            <person name="Castro D.B."/>
            <person name="Ottoboni L.M."/>
            <person name="Park D."/>
            <person name="Weirc B.S."/>
            <person name="Destefano S.A."/>
        </authorList>
    </citation>
    <scope>NUCLEOTIDE SEQUENCE [LARGE SCALE GENOMIC DNA]</scope>
    <source>
        <strain evidence="2 3">ICMP2807</strain>
    </source>
</reference>
<dbReference type="Gene3D" id="1.10.287.100">
    <property type="match status" value="1"/>
</dbReference>
<feature type="domain" description="HTH marR-type" evidence="1">
    <location>
        <begin position="12"/>
        <end position="148"/>
    </location>
</feature>